<comment type="caution">
    <text evidence="3">The sequence shown here is derived from an EMBL/GenBank/DDBJ whole genome shotgun (WGS) entry which is preliminary data.</text>
</comment>
<dbReference type="EMBL" id="JAAQRI010000280">
    <property type="protein sequence ID" value="KAF5621335.1"/>
    <property type="molecule type" value="Genomic_DNA"/>
</dbReference>
<dbReference type="Proteomes" id="UP000530670">
    <property type="component" value="Unassembled WGS sequence"/>
</dbReference>
<feature type="compositionally biased region" description="Polar residues" evidence="1">
    <location>
        <begin position="1300"/>
        <end position="1309"/>
    </location>
</feature>
<feature type="compositionally biased region" description="Low complexity" evidence="1">
    <location>
        <begin position="1422"/>
        <end position="1460"/>
    </location>
</feature>
<dbReference type="GeneID" id="59296569"/>
<reference evidence="3 4" key="1">
    <citation type="submission" date="2020-05" db="EMBL/GenBank/DDBJ databases">
        <title>Identification and distribution of gene clusters putatively required for synthesis of sphingolipid metabolism inhibitors in phylogenetically diverse species of the filamentous fungus Fusarium.</title>
        <authorList>
            <person name="Kim H.-S."/>
            <person name="Busman M."/>
            <person name="Brown D.W."/>
            <person name="Divon H."/>
            <person name="Uhlig S."/>
            <person name="Proctor R.H."/>
        </authorList>
    </citation>
    <scope>NUCLEOTIDE SEQUENCE [LARGE SCALE GENOMIC DNA]</scope>
    <source>
        <strain evidence="3 4">NRRL 66243</strain>
    </source>
</reference>
<evidence type="ECO:0000259" key="2">
    <source>
        <dbReference type="Pfam" id="PF20248"/>
    </source>
</evidence>
<accession>A0A8H5VGK4</accession>
<dbReference type="SUPFAM" id="SSF56281">
    <property type="entry name" value="Metallo-hydrolase/oxidoreductase"/>
    <property type="match status" value="1"/>
</dbReference>
<evidence type="ECO:0000313" key="3">
    <source>
        <dbReference type="EMBL" id="KAF5621335.1"/>
    </source>
</evidence>
<feature type="region of interest" description="Disordered" evidence="1">
    <location>
        <begin position="1420"/>
        <end position="1466"/>
    </location>
</feature>
<dbReference type="OrthoDB" id="5352492at2759"/>
<sequence>MANYAVDSYFIDVQNGDSALHVLRHINGNQFTSQAAVLVDGGRAIYADSVLKWIQFARAQYHNSLLITSIVITHWDDDHYGGIMELLLRESLQLYCADNVVMYMPSLGCEEKLTSLGFKLGFDLHGNQVLYRVEGQTSIEICYVKLGTQCLGFDLFSGSLQTAPATTKSLADVYNSHTCILDTNSTPILLCFAVDGLILGNDALGQQGQPQPNPANRNDSSIALIAIWPLVNNEPRISLYSAGDSSKKQETDLFTWLHLGVYGYPPIDVAKLSHHGASTSTPVGIGAFKVQYMYISAGRAYGHPTASTLALVMAYASYLNSQGLLGPRILASSDPYWLRWNVPRLNLLKLLSFSPGSQELRRDVFTISGDDLFAEWFGNEDFLTNVKDFWCLNNGLTEGNVNYLENEYLETYGRNTLMVDCPFPHSVPALEAKWNVMSKEGVAKRLLQEVMAFVVNQLRNIWDEVGWGRSGGCLCIEATEQGVFPEEEIRRGNITMAIIPFDDAPAGGGMEIESDDQPEVGFMEFTNFLAAMPPTPTLSKAEKWLYSFLGADLAIQKASDGSLNAVALSSTQGQLCSWLQTSFGFTVTANFTGQFDATTSKVISLDLLAIKASIAPSSSGSDAFALFINTGTEAYQAQFNGLATLPSTGSGFYKNLGTGGGFVFAVDETLTTGTTDLNAFLSLFGFSSNAFVGAFLNQEQLTLRTSTSDRPSRSGIWMIPDSRIKMYFRLEMILASHSTIQSTLNSLLPKAGFSVTDVVLWGSTNNQTPRMSILPGKTMTSKQSVVGIDSTIQTTINGTETPFPSSIVFSKASVELQVRTTGFDIDTIFTWIESIIDTPDTSTSKTAAPSSSDISSTVQGILQEFCHDFKIVAVRFVVKSASGKGLSLAKCCVDFQVSLNIKAPATSGTVETPKKLSTPATPVTETVTASPSVTVTPPSTIPILFELEWSPGSYLLSGALPLSSPNSLPFQLDPTAEWVDQPSLNALPPTNSTISISSLLDILPSSYPAGVPDVITEAEITLQKSTTSTNLTLAGSVVCIEAQPGTNTTDVPALSFNILDIVLEIGSASKSLALSGGVSLQGPGDEFDENNWSSLGVDLAYSSGDGTWSVSASAYNVSLANLYSLFAADSRSAIADVFSGINILDTTLTYIYEKAQPSQLTMLAEFLLGPVLLSLKYQHSNGSVWTFAAGISKYNPTATTETSTLGELLSDLLGENEALPDFISNLTIPLSDISINLLCESIDGSKEMGKAVLFSLDLKIGNMDVKFAQIRPLHAADATPGSEPSNTSDPKGKSNEDTSDSGSQPSKTTKAPPAKILRFSLPQIPDVSDVPVVGTLAPPVDEVAVLWTNRDITMYEATALAQNAFSSDLPLLFNQFSPEDSNIKPGDVIALAKGCHLQLAATIQGKQSLLLDHVVGEAQTKSPKITPSSPTSSKAPSRSISPAPSLKKGNPSNSTSPSSTVAPMSKQAGPLSISSVALQMSSDFTSISLVFTATLRIGPLDFTLIDLGLSLDLTSIKSFSNFSQLRFTPTLSGLALAIEKSPSLEIEGLFAKEVDKNSTRYVGGLKASFETWGALAVGMYEENKTFDDMFAFVHIQGLIAELGWAEINGLSAGLGYNTQLVPPDAGDIQQWPFIALNHADLTPQSDLATELKSLMQPSSGTAYILPQQGSYWLAVGLTVLAFKVLDIDAVLSVEMTDSDDCIINITAEATTYFPSTGGEENAFILIDVGATMTFDSAQGYLIAQAELTPLSYVLSKDCHLTGGMVYATWVSPSQYEGDFVVSIGGFNPTYKPPSYYPAAPPRLGISWAYDSDLSILGQAYFAVTPACLMGGACLDARFDCGWLKASFTAWADFFVQLHPFWFDVHVGFNFSVEVHLGWSILAINLGPLSFGADLHLWGPSVSGTATLHFWSMSHTISFGSTSSGAAPAKLDIDSFLELVRNQSSSSSDGGSDDYLFSINAGTVSTSSPISSTAITTTTTNESTSSKVQVRGAQLNIIIKTRVPILSATFNAPKSKSCSTNGTDVADDSGSTLVDLYAAPMQLTTSFELSHLAVQLTGNAAGSENVKLLSVPITTKVPPTLWGVCKFPDCYS</sequence>
<dbReference type="RefSeq" id="XP_037201614.1">
    <property type="nucleotide sequence ID" value="XM_037344299.1"/>
</dbReference>
<dbReference type="Gene3D" id="3.60.15.10">
    <property type="entry name" value="Ribonuclease Z/Hydroxyacylglutathione hydrolase-like"/>
    <property type="match status" value="1"/>
</dbReference>
<dbReference type="Pfam" id="PF20248">
    <property type="entry name" value="DUF6603"/>
    <property type="match status" value="1"/>
</dbReference>
<dbReference type="InterPro" id="IPR036866">
    <property type="entry name" value="RibonucZ/Hydroxyglut_hydro"/>
</dbReference>
<organism evidence="3 4">
    <name type="scientific">Fusarium tjaetaba</name>
    <dbReference type="NCBI Taxonomy" id="1567544"/>
    <lineage>
        <taxon>Eukaryota</taxon>
        <taxon>Fungi</taxon>
        <taxon>Dikarya</taxon>
        <taxon>Ascomycota</taxon>
        <taxon>Pezizomycotina</taxon>
        <taxon>Sordariomycetes</taxon>
        <taxon>Hypocreomycetidae</taxon>
        <taxon>Hypocreales</taxon>
        <taxon>Nectriaceae</taxon>
        <taxon>Fusarium</taxon>
        <taxon>Fusarium fujikuroi species complex</taxon>
    </lineage>
</organism>
<name>A0A8H5VGK4_9HYPO</name>
<dbReference type="InterPro" id="IPR052159">
    <property type="entry name" value="Competence_DNA_uptake"/>
</dbReference>
<feature type="domain" description="DUF6603" evidence="2">
    <location>
        <begin position="1465"/>
        <end position="1952"/>
    </location>
</feature>
<dbReference type="PANTHER" id="PTHR30619">
    <property type="entry name" value="DNA INTERNALIZATION/COMPETENCE PROTEIN COMEC/REC2"/>
    <property type="match status" value="1"/>
</dbReference>
<feature type="region of interest" description="Disordered" evidence="1">
    <location>
        <begin position="1274"/>
        <end position="1314"/>
    </location>
</feature>
<protein>
    <recommendedName>
        <fullName evidence="2">DUF6603 domain-containing protein</fullName>
    </recommendedName>
</protein>
<proteinExistence type="predicted"/>
<dbReference type="InterPro" id="IPR046538">
    <property type="entry name" value="DUF6603"/>
</dbReference>
<evidence type="ECO:0000313" key="4">
    <source>
        <dbReference type="Proteomes" id="UP000530670"/>
    </source>
</evidence>
<keyword evidence="4" id="KW-1185">Reference proteome</keyword>
<dbReference type="PANTHER" id="PTHR30619:SF1">
    <property type="entry name" value="RECOMBINATION PROTEIN 2"/>
    <property type="match status" value="1"/>
</dbReference>
<gene>
    <name evidence="3" type="ORF">FTJAE_11364</name>
</gene>
<evidence type="ECO:0000256" key="1">
    <source>
        <dbReference type="SAM" id="MobiDB-lite"/>
    </source>
</evidence>